<dbReference type="SUPFAM" id="SSF46689">
    <property type="entry name" value="Homeodomain-like"/>
    <property type="match status" value="2"/>
</dbReference>
<keyword evidence="2" id="KW-0238">DNA-binding</keyword>
<dbReference type="Pfam" id="PF00072">
    <property type="entry name" value="Response_reg"/>
    <property type="match status" value="1"/>
</dbReference>
<dbReference type="SMART" id="SM00342">
    <property type="entry name" value="HTH_ARAC"/>
    <property type="match status" value="1"/>
</dbReference>
<gene>
    <name evidence="7" type="ORF">GC097_26675</name>
</gene>
<dbReference type="CDD" id="cd17536">
    <property type="entry name" value="REC_YesN-like"/>
    <property type="match status" value="1"/>
</dbReference>
<organism evidence="7 8">
    <name type="scientific">Paenibacillus planticolens</name>
    <dbReference type="NCBI Taxonomy" id="2654976"/>
    <lineage>
        <taxon>Bacteria</taxon>
        <taxon>Bacillati</taxon>
        <taxon>Bacillota</taxon>
        <taxon>Bacilli</taxon>
        <taxon>Bacillales</taxon>
        <taxon>Paenibacillaceae</taxon>
        <taxon>Paenibacillus</taxon>
    </lineage>
</organism>
<evidence type="ECO:0000256" key="2">
    <source>
        <dbReference type="ARBA" id="ARBA00023125"/>
    </source>
</evidence>
<protein>
    <submittedName>
        <fullName evidence="7">Helix-turn-helix domain-containing protein</fullName>
    </submittedName>
</protein>
<evidence type="ECO:0000259" key="6">
    <source>
        <dbReference type="PROSITE" id="PS50110"/>
    </source>
</evidence>
<dbReference type="EMBL" id="WHNZ01000062">
    <property type="protein sequence ID" value="NOV03595.1"/>
    <property type="molecule type" value="Genomic_DNA"/>
</dbReference>
<dbReference type="InterPro" id="IPR018062">
    <property type="entry name" value="HTH_AraC-typ_CS"/>
</dbReference>
<dbReference type="PROSITE" id="PS00041">
    <property type="entry name" value="HTH_ARAC_FAMILY_1"/>
    <property type="match status" value="1"/>
</dbReference>
<dbReference type="InterPro" id="IPR011006">
    <property type="entry name" value="CheY-like_superfamily"/>
</dbReference>
<dbReference type="PROSITE" id="PS01124">
    <property type="entry name" value="HTH_ARAC_FAMILY_2"/>
    <property type="match status" value="1"/>
</dbReference>
<reference evidence="7 8" key="1">
    <citation type="submission" date="2019-10" db="EMBL/GenBank/DDBJ databases">
        <title>Description of Paenibacillus pedi sp. nov.</title>
        <authorList>
            <person name="Carlier A."/>
            <person name="Qi S."/>
        </authorList>
    </citation>
    <scope>NUCLEOTIDE SEQUENCE [LARGE SCALE GENOMIC DNA]</scope>
    <source>
        <strain evidence="7 8">LMG 31457</strain>
    </source>
</reference>
<dbReference type="InterPro" id="IPR009057">
    <property type="entry name" value="Homeodomain-like_sf"/>
</dbReference>
<name>A0ABX1ZU71_9BACL</name>
<evidence type="ECO:0000313" key="8">
    <source>
        <dbReference type="Proteomes" id="UP000618579"/>
    </source>
</evidence>
<feature type="domain" description="Response regulatory" evidence="6">
    <location>
        <begin position="14"/>
        <end position="134"/>
    </location>
</feature>
<keyword evidence="4" id="KW-0597">Phosphoprotein</keyword>
<evidence type="ECO:0000256" key="3">
    <source>
        <dbReference type="ARBA" id="ARBA00023163"/>
    </source>
</evidence>
<keyword evidence="1" id="KW-0805">Transcription regulation</keyword>
<evidence type="ECO:0000256" key="1">
    <source>
        <dbReference type="ARBA" id="ARBA00023015"/>
    </source>
</evidence>
<dbReference type="Gene3D" id="3.40.50.2300">
    <property type="match status" value="1"/>
</dbReference>
<dbReference type="SUPFAM" id="SSF52172">
    <property type="entry name" value="CheY-like"/>
    <property type="match status" value="1"/>
</dbReference>
<feature type="modified residue" description="4-aspartylphosphate" evidence="4">
    <location>
        <position position="67"/>
    </location>
</feature>
<accession>A0ABX1ZU71</accession>
<dbReference type="Gene3D" id="1.10.10.60">
    <property type="entry name" value="Homeodomain-like"/>
    <property type="match status" value="2"/>
</dbReference>
<dbReference type="Pfam" id="PF12833">
    <property type="entry name" value="HTH_18"/>
    <property type="match status" value="1"/>
</dbReference>
<dbReference type="PRINTS" id="PR00032">
    <property type="entry name" value="HTHARAC"/>
</dbReference>
<dbReference type="Proteomes" id="UP000618579">
    <property type="component" value="Unassembled WGS sequence"/>
</dbReference>
<proteinExistence type="predicted"/>
<keyword evidence="8" id="KW-1185">Reference proteome</keyword>
<dbReference type="SMART" id="SM00448">
    <property type="entry name" value="REC"/>
    <property type="match status" value="1"/>
</dbReference>
<dbReference type="InterPro" id="IPR020449">
    <property type="entry name" value="Tscrpt_reg_AraC-type_HTH"/>
</dbReference>
<dbReference type="PANTHER" id="PTHR43280:SF2">
    <property type="entry name" value="HTH-TYPE TRANSCRIPTIONAL REGULATOR EXSA"/>
    <property type="match status" value="1"/>
</dbReference>
<evidence type="ECO:0000259" key="5">
    <source>
        <dbReference type="PROSITE" id="PS01124"/>
    </source>
</evidence>
<dbReference type="InterPro" id="IPR018060">
    <property type="entry name" value="HTH_AraC"/>
</dbReference>
<dbReference type="PROSITE" id="PS50110">
    <property type="entry name" value="RESPONSE_REGULATORY"/>
    <property type="match status" value="1"/>
</dbReference>
<dbReference type="PANTHER" id="PTHR43280">
    <property type="entry name" value="ARAC-FAMILY TRANSCRIPTIONAL REGULATOR"/>
    <property type="match status" value="1"/>
</dbReference>
<feature type="domain" description="HTH araC/xylS-type" evidence="5">
    <location>
        <begin position="454"/>
        <end position="551"/>
    </location>
</feature>
<dbReference type="InterPro" id="IPR001789">
    <property type="entry name" value="Sig_transdc_resp-reg_receiver"/>
</dbReference>
<keyword evidence="3" id="KW-0804">Transcription</keyword>
<evidence type="ECO:0000313" key="7">
    <source>
        <dbReference type="EMBL" id="NOV03595.1"/>
    </source>
</evidence>
<evidence type="ECO:0000256" key="4">
    <source>
        <dbReference type="PROSITE-ProRule" id="PRU00169"/>
    </source>
</evidence>
<sequence length="557" mass="65104">MISLQLNGDEKMFRVMIVDDEPLVRLAMGAIIPWQDLGCEVVAEAADGHEAWERISIHQDIDLMIVDMSMPIMDANTLLSKLQEANLTNSPLSIVLSAYSDFNFVRKAFLLGAVDYIMKADLDPKHIVPVIEKALNQLKERTDSSLTLQKMNHDADMKQREVWFRGLLCDKDYIYSLNLTQDDSFQKWVAQYANYQHVIITLLPDRRSPEGSKTAQPDPEHHDHLVKIIKQGMEIVKLPYEFVQTQEDEYSLMLCVESSTSYLNLRGRVMELLDSLRNTIKNFLNVSLSIGVSESCADWKAWHLRYNQAKGLASMRFSEGPGRVYYPETVSVTERQQNIPWDYSVMMFHMEKGDNQWQQQLSAGLTHLSEMPNVTLESSLPIYEELIWNIGALLHTKGMNWTHVIETRRRPYEIVEQFNFREDLHEWIEKLVFRLADLLHPDKFREENPQRLVERVKRYVEKNYCNAITLGQVSEWAQVTESHLSKQFVKETGEHFIEYVTKLRINEATRLIETDMKMYEIGVRVGYENPEHFSRVFKKYRGMSPQKYRDNYSKKKE</sequence>
<comment type="caution">
    <text evidence="7">The sequence shown here is derived from an EMBL/GenBank/DDBJ whole genome shotgun (WGS) entry which is preliminary data.</text>
</comment>